<dbReference type="Proteomes" id="UP000186795">
    <property type="component" value="Unassembled WGS sequence"/>
</dbReference>
<reference evidence="2" key="1">
    <citation type="submission" date="2017-01" db="EMBL/GenBank/DDBJ databases">
        <authorList>
            <person name="Varghese N."/>
            <person name="Submissions S."/>
        </authorList>
    </citation>
    <scope>NUCLEOTIDE SEQUENCE [LARGE SCALE GENOMIC DNA]</scope>
    <source>
        <strain evidence="2">DSM 45196</strain>
    </source>
</reference>
<sequence length="200" mass="22416">MAMIEAKVTIKGTRPILWHRFGPEAIPLEKQERTGVAGNDPEEWKKTYTATKSGQLFLDSSYIFGCLRNAAKYTKSGRGSIQNNVAATLQVVEDIVLLDRFMPEELTQDPQEPVYLDVRSVKNPNTKGRNVRYRVAASPGWKATFRITWDPTIVSRRQMEAVIIDAGKLVGLADARSIGFGRFDIESFEVFDDDAEETSA</sequence>
<keyword evidence="2" id="KW-1185">Reference proteome</keyword>
<evidence type="ECO:0000313" key="2">
    <source>
        <dbReference type="Proteomes" id="UP000186795"/>
    </source>
</evidence>
<dbReference type="EMBL" id="FTOD01000002">
    <property type="protein sequence ID" value="SIS48051.1"/>
    <property type="molecule type" value="Genomic_DNA"/>
</dbReference>
<accession>A0A1N7JFL7</accession>
<dbReference type="AlphaFoldDB" id="A0A1N7JFL7"/>
<gene>
    <name evidence="1" type="ORF">SAMN05421790_10229</name>
</gene>
<dbReference type="RefSeq" id="WP_076523569.1">
    <property type="nucleotide sequence ID" value="NZ_CP048103.1"/>
</dbReference>
<evidence type="ECO:0000313" key="1">
    <source>
        <dbReference type="EMBL" id="SIS48051.1"/>
    </source>
</evidence>
<name>A0A1N7JFL7_9BACL</name>
<protein>
    <submittedName>
        <fullName evidence="1">Uncharacterized protein</fullName>
    </submittedName>
</protein>
<proteinExistence type="predicted"/>
<dbReference type="OrthoDB" id="489583at2"/>
<organism evidence="1 2">
    <name type="scientific">Kroppenstedtia eburnea</name>
    <dbReference type="NCBI Taxonomy" id="714067"/>
    <lineage>
        <taxon>Bacteria</taxon>
        <taxon>Bacillati</taxon>
        <taxon>Bacillota</taxon>
        <taxon>Bacilli</taxon>
        <taxon>Bacillales</taxon>
        <taxon>Thermoactinomycetaceae</taxon>
        <taxon>Kroppenstedtia</taxon>
    </lineage>
</organism>